<evidence type="ECO:0000313" key="2">
    <source>
        <dbReference type="EMBL" id="SFN40195.1"/>
    </source>
</evidence>
<dbReference type="AlphaFoldDB" id="A0A1I4YQ77"/>
<dbReference type="OrthoDB" id="1488930at2"/>
<reference evidence="3" key="1">
    <citation type="submission" date="2016-10" db="EMBL/GenBank/DDBJ databases">
        <authorList>
            <person name="Varghese N."/>
            <person name="Submissions S."/>
        </authorList>
    </citation>
    <scope>NUCLEOTIDE SEQUENCE [LARGE SCALE GENOMIC DNA]</scope>
    <source>
        <strain evidence="3">DSM 25575</strain>
    </source>
</reference>
<keyword evidence="3" id="KW-1185">Reference proteome</keyword>
<evidence type="ECO:0000256" key="1">
    <source>
        <dbReference type="SAM" id="Phobius"/>
    </source>
</evidence>
<feature type="transmembrane region" description="Helical" evidence="1">
    <location>
        <begin position="321"/>
        <end position="339"/>
    </location>
</feature>
<feature type="transmembrane region" description="Helical" evidence="1">
    <location>
        <begin position="56"/>
        <end position="80"/>
    </location>
</feature>
<keyword evidence="1" id="KW-1133">Transmembrane helix</keyword>
<feature type="transmembrane region" description="Helical" evidence="1">
    <location>
        <begin position="248"/>
        <end position="267"/>
    </location>
</feature>
<feature type="transmembrane region" description="Helical" evidence="1">
    <location>
        <begin position="287"/>
        <end position="309"/>
    </location>
</feature>
<feature type="transmembrane region" description="Helical" evidence="1">
    <location>
        <begin position="145"/>
        <end position="166"/>
    </location>
</feature>
<feature type="transmembrane region" description="Helical" evidence="1">
    <location>
        <begin position="202"/>
        <end position="225"/>
    </location>
</feature>
<gene>
    <name evidence="2" type="ORF">SAMN05421594_2599</name>
</gene>
<sequence>MEKIFDYLEGLVNTVKDNGLFIFLAVLFPILLYKFGAGQEIVLDLTSREMLSSKNFYVIASFLFLGLSIWCIPTISIHIFRQVNRLPSDKVLVILDRLLDLYNAKPKSDRVRKILQVPVRYVAVLPWIIFIISLTNIYYGKKVMVITILALILIIKLLDYYSKVLIKSFDTTFLQLKRFWEIICLLIILAVEYVILQCGVSGYYTSLIVFANITGVLLSYTFFLVKENSEDFPDGDPRKMEMIHDKTLYMHGLLLLISGGVMIFYFIKQINGTLSNVSPITIGTMVMSFYILIIELFITSQILLSNLMIKGFADNRFRFRVYRGVVVSFAVGWIVLLFSSTNPHIITQTPVKDQSEYFVRETLYSHFAEWYEKRNHDPRTGDLEVFLVSGQGGGSRAAYWFMSNMFELDNNNGKDFYKNLYSVSTVSGSSSGAMMFLASKAHYTLSPTAKREVVKNIYTRNYLSGALYGLLIGDFIETIAGAFGMPVRDRNYYFQMEEQNAFVDAHKKAGAWSAKDSVEQFFSRDYMYYYNRKKSKYNMPLLFLNSAIVENGKKVVFSPVQLNTPIDTVSDGQKNDYALFTLYEDAYGIYRKCDWSVNKEIPMSACVNASQSFPLINAYSFIHGVGRLTDGGFFENSGTSTTQEIYTALKKYVKEKNLRVKFTMINILNTKTDSDLAVNYSRASILNTVTAMAKNPFTGHEVLAVKQLQKQVVLMSNDGKDRIITLIPTGKYNLTRILSEKSVAKMRTELDTNIKKSRYIFQLQDTMRDKQLLKGFATQ</sequence>
<dbReference type="Proteomes" id="UP000198769">
    <property type="component" value="Unassembled WGS sequence"/>
</dbReference>
<feature type="transmembrane region" description="Helical" evidence="1">
    <location>
        <begin position="119"/>
        <end position="139"/>
    </location>
</feature>
<keyword evidence="1" id="KW-0812">Transmembrane</keyword>
<proteinExistence type="predicted"/>
<feature type="transmembrane region" description="Helical" evidence="1">
    <location>
        <begin position="20"/>
        <end position="36"/>
    </location>
</feature>
<dbReference type="RefSeq" id="WP_090024808.1">
    <property type="nucleotide sequence ID" value="NZ_FOVD01000003.1"/>
</dbReference>
<evidence type="ECO:0008006" key="4">
    <source>
        <dbReference type="Google" id="ProtNLM"/>
    </source>
</evidence>
<evidence type="ECO:0000313" key="3">
    <source>
        <dbReference type="Proteomes" id="UP000198769"/>
    </source>
</evidence>
<dbReference type="EMBL" id="FOVD01000003">
    <property type="protein sequence ID" value="SFN40195.1"/>
    <property type="molecule type" value="Genomic_DNA"/>
</dbReference>
<feature type="transmembrane region" description="Helical" evidence="1">
    <location>
        <begin position="178"/>
        <end position="196"/>
    </location>
</feature>
<organism evidence="2 3">
    <name type="scientific">Chryseobacterium oleae</name>
    <dbReference type="NCBI Taxonomy" id="491207"/>
    <lineage>
        <taxon>Bacteria</taxon>
        <taxon>Pseudomonadati</taxon>
        <taxon>Bacteroidota</taxon>
        <taxon>Flavobacteriia</taxon>
        <taxon>Flavobacteriales</taxon>
        <taxon>Weeksellaceae</taxon>
        <taxon>Chryseobacterium group</taxon>
        <taxon>Chryseobacterium</taxon>
    </lineage>
</organism>
<keyword evidence="1" id="KW-0472">Membrane</keyword>
<accession>A0A1I4YQ77</accession>
<name>A0A1I4YQ77_CHROL</name>
<protein>
    <recommendedName>
        <fullName evidence="4">Patatin-like phospholipase</fullName>
    </recommendedName>
</protein>